<dbReference type="RefSeq" id="WP_169928247.1">
    <property type="nucleotide sequence ID" value="NZ_CP012333.1"/>
</dbReference>
<dbReference type="GO" id="GO:0015627">
    <property type="term" value="C:type II protein secretion system complex"/>
    <property type="evidence" value="ECO:0007669"/>
    <property type="project" value="InterPro"/>
</dbReference>
<accession>A0A0K1Q8M6</accession>
<dbReference type="EMBL" id="CP012333">
    <property type="protein sequence ID" value="AKV02161.1"/>
    <property type="molecule type" value="Genomic_DNA"/>
</dbReference>
<evidence type="ECO:0000313" key="4">
    <source>
        <dbReference type="Proteomes" id="UP000064967"/>
    </source>
</evidence>
<feature type="transmembrane region" description="Helical" evidence="2">
    <location>
        <begin position="12"/>
        <end position="37"/>
    </location>
</feature>
<organism evidence="3 4">
    <name type="scientific">Labilithrix luteola</name>
    <dbReference type="NCBI Taxonomy" id="1391654"/>
    <lineage>
        <taxon>Bacteria</taxon>
        <taxon>Pseudomonadati</taxon>
        <taxon>Myxococcota</taxon>
        <taxon>Polyangia</taxon>
        <taxon>Polyangiales</taxon>
        <taxon>Labilitrichaceae</taxon>
        <taxon>Labilithrix</taxon>
    </lineage>
</organism>
<dbReference type="KEGG" id="llu:AKJ09_08824"/>
<evidence type="ECO:0008006" key="5">
    <source>
        <dbReference type="Google" id="ProtNLM"/>
    </source>
</evidence>
<dbReference type="InterPro" id="IPR012902">
    <property type="entry name" value="N_methyl_site"/>
</dbReference>
<reference evidence="3 4" key="1">
    <citation type="submission" date="2015-08" db="EMBL/GenBank/DDBJ databases">
        <authorList>
            <person name="Babu N.S."/>
            <person name="Beckwith C.J."/>
            <person name="Beseler K.G."/>
            <person name="Brison A."/>
            <person name="Carone J.V."/>
            <person name="Caskin T.P."/>
            <person name="Diamond M."/>
            <person name="Durham M.E."/>
            <person name="Foxe J.M."/>
            <person name="Go M."/>
            <person name="Henderson B.A."/>
            <person name="Jones I.B."/>
            <person name="McGettigan J.A."/>
            <person name="Micheletti S.J."/>
            <person name="Nasrallah M.E."/>
            <person name="Ortiz D."/>
            <person name="Piller C.R."/>
            <person name="Privatt S.R."/>
            <person name="Schneider S.L."/>
            <person name="Sharp S."/>
            <person name="Smith T.C."/>
            <person name="Stanton J.D."/>
            <person name="Ullery H.E."/>
            <person name="Wilson R.J."/>
            <person name="Serrano M.G."/>
            <person name="Buck G."/>
            <person name="Lee V."/>
            <person name="Wang Y."/>
            <person name="Carvalho R."/>
            <person name="Voegtly L."/>
            <person name="Shi R."/>
            <person name="Duckworth R."/>
            <person name="Johnson A."/>
            <person name="Loviza R."/>
            <person name="Walstead R."/>
            <person name="Shah Z."/>
            <person name="Kiflezghi M."/>
            <person name="Wade K."/>
            <person name="Ball S.L."/>
            <person name="Bradley K.W."/>
            <person name="Asai D.J."/>
            <person name="Bowman C.A."/>
            <person name="Russell D.A."/>
            <person name="Pope W.H."/>
            <person name="Jacobs-Sera D."/>
            <person name="Hendrix R.W."/>
            <person name="Hatfull G.F."/>
        </authorList>
    </citation>
    <scope>NUCLEOTIDE SEQUENCE [LARGE SCALE GENOMIC DNA]</scope>
    <source>
        <strain evidence="3 4">DSM 27648</strain>
    </source>
</reference>
<dbReference type="InterPro" id="IPR045584">
    <property type="entry name" value="Pilin-like"/>
</dbReference>
<dbReference type="AlphaFoldDB" id="A0A0K1Q8M6"/>
<keyword evidence="4" id="KW-1185">Reference proteome</keyword>
<proteinExistence type="predicted"/>
<keyword evidence="2" id="KW-0472">Membrane</keyword>
<protein>
    <recommendedName>
        <fullName evidence="5">Prepilin-type N-terminal cleavage/methylation domain-containing protein</fullName>
    </recommendedName>
</protein>
<dbReference type="PRINTS" id="PR00813">
    <property type="entry name" value="BCTERIALGSPG"/>
</dbReference>
<keyword evidence="2" id="KW-1133">Transmembrane helix</keyword>
<dbReference type="Gene3D" id="3.30.700.10">
    <property type="entry name" value="Glycoprotein, Type 4 Pilin"/>
    <property type="match status" value="1"/>
</dbReference>
<keyword evidence="1" id="KW-0488">Methylation</keyword>
<evidence type="ECO:0000256" key="1">
    <source>
        <dbReference type="ARBA" id="ARBA00022481"/>
    </source>
</evidence>
<keyword evidence="2" id="KW-0812">Transmembrane</keyword>
<dbReference type="Pfam" id="PF07963">
    <property type="entry name" value="N_methyl"/>
    <property type="match status" value="1"/>
</dbReference>
<dbReference type="Proteomes" id="UP000064967">
    <property type="component" value="Chromosome"/>
</dbReference>
<dbReference type="NCBIfam" id="TIGR02532">
    <property type="entry name" value="IV_pilin_GFxxxE"/>
    <property type="match status" value="1"/>
</dbReference>
<dbReference type="STRING" id="1391654.AKJ09_08824"/>
<dbReference type="GO" id="GO:0015628">
    <property type="term" value="P:protein secretion by the type II secretion system"/>
    <property type="evidence" value="ECO:0007669"/>
    <property type="project" value="InterPro"/>
</dbReference>
<gene>
    <name evidence="3" type="ORF">AKJ09_08824</name>
</gene>
<dbReference type="InterPro" id="IPR000983">
    <property type="entry name" value="Bac_GSPG_pilin"/>
</dbReference>
<name>A0A0K1Q8M6_9BACT</name>
<evidence type="ECO:0000313" key="3">
    <source>
        <dbReference type="EMBL" id="AKV02161.1"/>
    </source>
</evidence>
<dbReference type="SUPFAM" id="SSF54523">
    <property type="entry name" value="Pili subunits"/>
    <property type="match status" value="1"/>
</dbReference>
<evidence type="ECO:0000256" key="2">
    <source>
        <dbReference type="SAM" id="Phobius"/>
    </source>
</evidence>
<sequence>MARHSRRRNANAGFTLVELAIVVCIVGVLAVIAVVGYRKLVLSSKLSEAQQTISAIRIAQEDYRAERGTYANLGVNFCPSDGSQQKKWAWDPNCNGGTNTWSVLPVHVDGPVQFGYRVAAGTRGVADPFTTGVDFSGADATVPWYIIQAHADLNNDHGLYTELTGTSFGNQIFTRNDGE</sequence>